<evidence type="ECO:0000256" key="9">
    <source>
        <dbReference type="ARBA" id="ARBA00022967"/>
    </source>
</evidence>
<dbReference type="Pfam" id="PF04277">
    <property type="entry name" value="OAD_gamma"/>
    <property type="match status" value="1"/>
</dbReference>
<keyword evidence="6 16" id="KW-0813">Transport</keyword>
<dbReference type="NCBIfam" id="TIGR01195">
    <property type="entry name" value="oadG_fam"/>
    <property type="match status" value="1"/>
</dbReference>
<keyword evidence="8 16" id="KW-0812">Transmembrane</keyword>
<evidence type="ECO:0000256" key="11">
    <source>
        <dbReference type="ARBA" id="ARBA00023053"/>
    </source>
</evidence>
<comment type="subunit">
    <text evidence="5 16">Heterotrimer of an alpha, a beta and a gamma subunit.</text>
</comment>
<evidence type="ECO:0000313" key="18">
    <source>
        <dbReference type="EMBL" id="TRX00719.1"/>
    </source>
</evidence>
<comment type="cofactor">
    <cofactor evidence="1 16 17">
        <name>Na(+)</name>
        <dbReference type="ChEBI" id="CHEBI:29101"/>
    </cofactor>
</comment>
<dbReference type="InterPro" id="IPR005899">
    <property type="entry name" value="Na_pump_deCOase"/>
</dbReference>
<organism evidence="18 19">
    <name type="scientific">Candidatus Methylobacter oryzae</name>
    <dbReference type="NCBI Taxonomy" id="2497749"/>
    <lineage>
        <taxon>Bacteria</taxon>
        <taxon>Pseudomonadati</taxon>
        <taxon>Pseudomonadota</taxon>
        <taxon>Gammaproteobacteria</taxon>
        <taxon>Methylococcales</taxon>
        <taxon>Methylococcaceae</taxon>
        <taxon>Methylobacter</taxon>
    </lineage>
</organism>
<evidence type="ECO:0000256" key="10">
    <source>
        <dbReference type="ARBA" id="ARBA00022989"/>
    </source>
</evidence>
<evidence type="ECO:0000313" key="19">
    <source>
        <dbReference type="Proteomes" id="UP000733744"/>
    </source>
</evidence>
<keyword evidence="7 16" id="KW-1003">Cell membrane</keyword>
<accession>A0ABY3CDW8</accession>
<comment type="function">
    <text evidence="2 16 17">Catalyzes the decarboxylation of oxaloacetate coupled to Na(+) translocation.</text>
</comment>
<gene>
    <name evidence="16" type="primary">oadG</name>
    <name evidence="18" type="ORF">EKO24_005205</name>
</gene>
<evidence type="ECO:0000256" key="6">
    <source>
        <dbReference type="ARBA" id="ARBA00022448"/>
    </source>
</evidence>
<evidence type="ECO:0000256" key="13">
    <source>
        <dbReference type="ARBA" id="ARBA00023136"/>
    </source>
</evidence>
<keyword evidence="14 16" id="KW-0739">Sodium transport</keyword>
<dbReference type="Proteomes" id="UP000733744">
    <property type="component" value="Unassembled WGS sequence"/>
</dbReference>
<keyword evidence="10 16" id="KW-1133">Transmembrane helix</keyword>
<evidence type="ECO:0000256" key="1">
    <source>
        <dbReference type="ARBA" id="ARBA00001959"/>
    </source>
</evidence>
<keyword evidence="11 16" id="KW-0915">Sodium</keyword>
<protein>
    <recommendedName>
        <fullName evidence="16">Probable oxaloacetate decarboxylase gamma chain</fullName>
        <ecNumber evidence="16">7.2.4.2</ecNumber>
    </recommendedName>
</protein>
<evidence type="ECO:0000256" key="15">
    <source>
        <dbReference type="ARBA" id="ARBA00048176"/>
    </source>
</evidence>
<dbReference type="InterPro" id="IPR023424">
    <property type="entry name" value="OadG"/>
</dbReference>
<comment type="catalytic activity">
    <reaction evidence="15 16 17">
        <text>oxaloacetate + 2 Na(+)(in) + H(+) = pyruvate + 2 Na(+)(out) + CO2</text>
        <dbReference type="Rhea" id="RHEA:57724"/>
        <dbReference type="ChEBI" id="CHEBI:15361"/>
        <dbReference type="ChEBI" id="CHEBI:15378"/>
        <dbReference type="ChEBI" id="CHEBI:16452"/>
        <dbReference type="ChEBI" id="CHEBI:16526"/>
        <dbReference type="ChEBI" id="CHEBI:29101"/>
        <dbReference type="EC" id="7.2.4.2"/>
    </reaction>
</comment>
<comment type="similarity">
    <text evidence="4 16 17">Belongs to the OadG family.</text>
</comment>
<evidence type="ECO:0000256" key="14">
    <source>
        <dbReference type="ARBA" id="ARBA00023201"/>
    </source>
</evidence>
<reference evidence="18 19" key="1">
    <citation type="journal article" date="2019" name="Antonie Van Leeuwenhoek">
        <title>Description of 'Ca. Methylobacter oryzae' KRF1, a novel species from the environmentally important Methylobacter clade 2.</title>
        <authorList>
            <person name="Khatri K."/>
            <person name="Mohite J.A."/>
            <person name="Pandit P.S."/>
            <person name="Bahulikar R."/>
            <person name="Rahalkar M.C."/>
        </authorList>
    </citation>
    <scope>NUCLEOTIDE SEQUENCE [LARGE SCALE GENOMIC DNA]</scope>
    <source>
        <strain evidence="18 19">KRF1</strain>
    </source>
</reference>
<dbReference type="EMBL" id="RYFG02000025">
    <property type="protein sequence ID" value="TRX00719.1"/>
    <property type="molecule type" value="Genomic_DNA"/>
</dbReference>
<dbReference type="RefSeq" id="WP_127026814.1">
    <property type="nucleotide sequence ID" value="NZ_RYFG02000025.1"/>
</dbReference>
<dbReference type="HAMAP" id="MF_00404">
    <property type="entry name" value="OadG"/>
    <property type="match status" value="1"/>
</dbReference>
<evidence type="ECO:0000256" key="4">
    <source>
        <dbReference type="ARBA" id="ARBA00005844"/>
    </source>
</evidence>
<keyword evidence="13 16" id="KW-0472">Membrane</keyword>
<evidence type="ECO:0000256" key="7">
    <source>
        <dbReference type="ARBA" id="ARBA00022475"/>
    </source>
</evidence>
<name>A0ABY3CDW8_9GAMM</name>
<evidence type="ECO:0000256" key="17">
    <source>
        <dbReference type="RuleBase" id="RU004278"/>
    </source>
</evidence>
<keyword evidence="9 16" id="KW-1278">Translocase</keyword>
<comment type="caution">
    <text evidence="18">The sequence shown here is derived from an EMBL/GenBank/DDBJ whole genome shotgun (WGS) entry which is preliminary data.</text>
</comment>
<comment type="subcellular location">
    <subcellularLocation>
        <location evidence="3 16 17">Cell membrane</location>
        <topology evidence="3 16 17">Single-pass membrane protein</topology>
    </subcellularLocation>
</comment>
<sequence>MTEQMTSGIELMFTGMGIVFLFLIMLVAAINIMSALVQRHFPEIPVSKAVPGITVDIDKSVVAAITAAVHQYRNDRKDGK</sequence>
<keyword evidence="12 16" id="KW-0406">Ion transport</keyword>
<evidence type="ECO:0000256" key="3">
    <source>
        <dbReference type="ARBA" id="ARBA00004162"/>
    </source>
</evidence>
<dbReference type="EC" id="7.2.4.2" evidence="16"/>
<evidence type="ECO:0000256" key="16">
    <source>
        <dbReference type="HAMAP-Rule" id="MF_00404"/>
    </source>
</evidence>
<keyword evidence="19" id="KW-1185">Reference proteome</keyword>
<evidence type="ECO:0000256" key="2">
    <source>
        <dbReference type="ARBA" id="ARBA00003002"/>
    </source>
</evidence>
<evidence type="ECO:0000256" key="8">
    <source>
        <dbReference type="ARBA" id="ARBA00022692"/>
    </source>
</evidence>
<feature type="transmembrane region" description="Helical" evidence="16 17">
    <location>
        <begin position="12"/>
        <end position="37"/>
    </location>
</feature>
<evidence type="ECO:0000256" key="5">
    <source>
        <dbReference type="ARBA" id="ARBA00011869"/>
    </source>
</evidence>
<evidence type="ECO:0000256" key="12">
    <source>
        <dbReference type="ARBA" id="ARBA00023065"/>
    </source>
</evidence>
<proteinExistence type="inferred from homology"/>